<name>A0A5D3YGP0_9PROT</name>
<dbReference type="AlphaFoldDB" id="A0A5D3YGP0"/>
<feature type="region of interest" description="Disordered" evidence="1">
    <location>
        <begin position="1"/>
        <end position="28"/>
    </location>
</feature>
<reference evidence="2 3" key="1">
    <citation type="submission" date="2019-07" db="EMBL/GenBank/DDBJ databases">
        <title>Active sludge and wastewater microbial communities from Klosterneuburg, Austria.</title>
        <authorList>
            <person name="Wagner M."/>
        </authorList>
    </citation>
    <scope>NUCLEOTIDE SEQUENCE [LARGE SCALE GENOMIC DNA]</scope>
    <source>
        <strain evidence="2 3">Nm2</strain>
    </source>
</reference>
<dbReference type="RefSeq" id="WP_052752207.1">
    <property type="nucleotide sequence ID" value="NZ_CP011451.1"/>
</dbReference>
<protein>
    <recommendedName>
        <fullName evidence="4">ATP-binding protein</fullName>
    </recommendedName>
</protein>
<sequence length="499" mass="55831">MSNTSSAVIDFSKAETPKPEVKSKDNEKRTSRLTDIINLAKSSCEMWHDENRDPYASFEANSHKEHWAIDSRGFKEWLSRQAFFEKIGSVSKEVMADACANLSGIAKYEGKKHATGRRVMFHDGAYWIDLANDDWQALRVDSSGWQIISNPPVRFLRNRNFRPLPMPLSGGNALDLFKLLNVPKEDELLILAWILECFRNNTPYPVLELTGEQGSAKSTTQRVIRLFIDNNEVMLRSRPKTVEDIYIVASNGHLVSYENLSSLSQDMSDALCVVSTGGGYASRTLYTNGEETILTAKNPVVLNGINRVITRPDLLDRSITVSLPLIEKRIDEAEHKRMVDRLAPVIFGGLLDLLSKSLRILPGVEIDPAKLPRMADFTKLGEAMSQALGKGSGYFLNKYIELRKEAVANTIDATPLGRALCGFVECGYSHIGTVGDLLRRLNDFEHKAGIEPGDFWPKSPRKLGDELRRLAPALRQIGIECSVESKARRDGIHCILKKN</sequence>
<evidence type="ECO:0000256" key="1">
    <source>
        <dbReference type="SAM" id="MobiDB-lite"/>
    </source>
</evidence>
<proteinExistence type="predicted"/>
<comment type="caution">
    <text evidence="2">The sequence shown here is derived from an EMBL/GenBank/DDBJ whole genome shotgun (WGS) entry which is preliminary data.</text>
</comment>
<evidence type="ECO:0008006" key="4">
    <source>
        <dbReference type="Google" id="ProtNLM"/>
    </source>
</evidence>
<evidence type="ECO:0000313" key="2">
    <source>
        <dbReference type="EMBL" id="TYP91150.1"/>
    </source>
</evidence>
<dbReference type="EMBL" id="VNHT01000011">
    <property type="protein sequence ID" value="TYP91150.1"/>
    <property type="molecule type" value="Genomic_DNA"/>
</dbReference>
<dbReference type="Proteomes" id="UP000324176">
    <property type="component" value="Unassembled WGS sequence"/>
</dbReference>
<gene>
    <name evidence="2" type="ORF">BCL69_101156</name>
</gene>
<evidence type="ECO:0000313" key="3">
    <source>
        <dbReference type="Proteomes" id="UP000324176"/>
    </source>
</evidence>
<accession>A0A5D3YGP0</accession>
<dbReference type="OrthoDB" id="110640at2"/>
<feature type="compositionally biased region" description="Basic and acidic residues" evidence="1">
    <location>
        <begin position="12"/>
        <end position="28"/>
    </location>
</feature>
<organism evidence="2 3">
    <name type="scientific">Nitrosomonas communis</name>
    <dbReference type="NCBI Taxonomy" id="44574"/>
    <lineage>
        <taxon>Bacteria</taxon>
        <taxon>Pseudomonadati</taxon>
        <taxon>Pseudomonadota</taxon>
        <taxon>Betaproteobacteria</taxon>
        <taxon>Nitrosomonadales</taxon>
        <taxon>Nitrosomonadaceae</taxon>
        <taxon>Nitrosomonas</taxon>
    </lineage>
</organism>